<keyword evidence="2" id="KW-0732">Signal</keyword>
<keyword evidence="3" id="KW-1185">Reference proteome</keyword>
<evidence type="ECO:0000256" key="2">
    <source>
        <dbReference type="SAM" id="SignalP"/>
    </source>
</evidence>
<feature type="signal peptide" evidence="2">
    <location>
        <begin position="1"/>
        <end position="19"/>
    </location>
</feature>
<dbReference type="WBParaSite" id="Gr19_v10_g14712.t1">
    <property type="protein sequence ID" value="Gr19_v10_g14712.t1"/>
    <property type="gene ID" value="Gr19_v10_g14712"/>
</dbReference>
<feature type="region of interest" description="Disordered" evidence="1">
    <location>
        <begin position="297"/>
        <end position="340"/>
    </location>
</feature>
<reference evidence="4" key="1">
    <citation type="submission" date="2022-11" db="UniProtKB">
        <authorList>
            <consortium name="WormBaseParasite"/>
        </authorList>
    </citation>
    <scope>IDENTIFICATION</scope>
</reference>
<name>A0A914H8G9_GLORO</name>
<organism evidence="3 4">
    <name type="scientific">Globodera rostochiensis</name>
    <name type="common">Golden nematode worm</name>
    <name type="synonym">Heterodera rostochiensis</name>
    <dbReference type="NCBI Taxonomy" id="31243"/>
    <lineage>
        <taxon>Eukaryota</taxon>
        <taxon>Metazoa</taxon>
        <taxon>Ecdysozoa</taxon>
        <taxon>Nematoda</taxon>
        <taxon>Chromadorea</taxon>
        <taxon>Rhabditida</taxon>
        <taxon>Tylenchina</taxon>
        <taxon>Tylenchomorpha</taxon>
        <taxon>Tylenchoidea</taxon>
        <taxon>Heteroderidae</taxon>
        <taxon>Heteroderinae</taxon>
        <taxon>Globodera</taxon>
    </lineage>
</organism>
<sequence length="354" mass="37249">MLFINVLIVIVSLCKGCFGMDKNNSSTDPSELRSVHNVGVTNFKAFVQRATGQPKATTELPGTSDSFQQPQSDRSWIKDLMSTGAHLKKNSGPSTAPIMPQSPAMLYNSTGRTSMPMSHHPTTASSYQPSGTNIFMADTNNSRTFGQQNSTGSQPFPTAHGQSSALALPGGGGGTSTALQPNQSTIRKGKSKATSSASFKQPKSGRSSGTNFFADKPKATSSDAFQSQQVGGSAPHKQQRETIALIKSFMTQKQNSGPSTAPIMPQNSAMLYNSVPMSHHQPSGTNFFMADTNNSRTFGQQNSTGSQPFPTAHGQSSALALPGGGGTSTALQSDQSSPLKGDALVGSYVQGWWT</sequence>
<evidence type="ECO:0000256" key="1">
    <source>
        <dbReference type="SAM" id="MobiDB-lite"/>
    </source>
</evidence>
<feature type="region of interest" description="Disordered" evidence="1">
    <location>
        <begin position="114"/>
        <end position="238"/>
    </location>
</feature>
<dbReference type="AlphaFoldDB" id="A0A914H8G9"/>
<feature type="compositionally biased region" description="Polar residues" evidence="1">
    <location>
        <begin position="182"/>
        <end position="211"/>
    </location>
</feature>
<feature type="compositionally biased region" description="Polar residues" evidence="1">
    <location>
        <begin position="328"/>
        <end position="338"/>
    </location>
</feature>
<feature type="chain" id="PRO_5038080799" evidence="2">
    <location>
        <begin position="20"/>
        <end position="354"/>
    </location>
</feature>
<proteinExistence type="predicted"/>
<accession>A0A914H8G9</accession>
<feature type="compositionally biased region" description="Polar residues" evidence="1">
    <location>
        <begin position="297"/>
        <end position="318"/>
    </location>
</feature>
<feature type="region of interest" description="Disordered" evidence="1">
    <location>
        <begin position="51"/>
        <end position="72"/>
    </location>
</feature>
<protein>
    <submittedName>
        <fullName evidence="4">VQ domain-containing protein</fullName>
    </submittedName>
</protein>
<evidence type="ECO:0000313" key="3">
    <source>
        <dbReference type="Proteomes" id="UP000887572"/>
    </source>
</evidence>
<dbReference type="Proteomes" id="UP000887572">
    <property type="component" value="Unplaced"/>
</dbReference>
<evidence type="ECO:0000313" key="4">
    <source>
        <dbReference type="WBParaSite" id="Gr19_v10_g14712.t1"/>
    </source>
</evidence>
<feature type="compositionally biased region" description="Polar residues" evidence="1">
    <location>
        <begin position="219"/>
        <end position="231"/>
    </location>
</feature>
<feature type="compositionally biased region" description="Polar residues" evidence="1">
    <location>
        <begin position="114"/>
        <end position="156"/>
    </location>
</feature>